<dbReference type="InterPro" id="IPR014598">
    <property type="entry name" value="UCP035865"/>
</dbReference>
<gene>
    <name evidence="1" type="ORF">PQU94_17890</name>
</gene>
<keyword evidence="2" id="KW-1185">Reference proteome</keyword>
<dbReference type="Proteomes" id="UP001216595">
    <property type="component" value="Unassembled WGS sequence"/>
</dbReference>
<sequence length="383" mass="42114">MTASRSLLSETDVARLVRSDNADDRAVATHKVCRLMERSELSEVERAAAQEIIRLLADDAAELVRKSLAVTLRTSSLLPHDVAVRLSRDVQSVAVPVLSYSPVFTDEDLAEIIRSGGPVRQIAVARRETLSEPVTTALAQHGVEEAVVIACANTQAVFSDSGMTAVLDRFGDSEVVQNTLVNRPHLPVSVTEKLIHLVSQSLKEQLVSRHAIQPETAVQITEATQERATLDVADQTGASRDPAALARHLVIAGRMTPSLILRALARGHMVFFEHALAELSGVPHDRCWLMVHDAGALGLRAIYDRAGLPARMFQTFRIAVDTYHALASENADPDVMRFQARMIERFLTQVPFAPREDLIYLYERLDRDARGRRRGAKSGLQAA</sequence>
<dbReference type="PIRSF" id="PIRSF035865">
    <property type="entry name" value="UCP035865"/>
    <property type="match status" value="1"/>
</dbReference>
<reference evidence="1 2" key="1">
    <citation type="submission" date="2023-01" db="EMBL/GenBank/DDBJ databases">
        <title>Novel species of the genus Asticcacaulis isolated from rivers.</title>
        <authorList>
            <person name="Lu H."/>
        </authorList>
    </citation>
    <scope>NUCLEOTIDE SEQUENCE [LARGE SCALE GENOMIC DNA]</scope>
    <source>
        <strain evidence="1 2">DXS10W</strain>
    </source>
</reference>
<dbReference type="Pfam" id="PF10098">
    <property type="entry name" value="DUF2336"/>
    <property type="match status" value="1"/>
</dbReference>
<protein>
    <submittedName>
        <fullName evidence="1">DUF2336 domain-containing protein</fullName>
    </submittedName>
</protein>
<proteinExistence type="predicted"/>
<dbReference type="EMBL" id="JAQQKW010000017">
    <property type="protein sequence ID" value="MDC7696151.1"/>
    <property type="molecule type" value="Genomic_DNA"/>
</dbReference>
<comment type="caution">
    <text evidence="1">The sequence shown here is derived from an EMBL/GenBank/DDBJ whole genome shotgun (WGS) entry which is preliminary data.</text>
</comment>
<organism evidence="1 2">
    <name type="scientific">Asticcacaulis currens</name>
    <dbReference type="NCBI Taxonomy" id="2984210"/>
    <lineage>
        <taxon>Bacteria</taxon>
        <taxon>Pseudomonadati</taxon>
        <taxon>Pseudomonadota</taxon>
        <taxon>Alphaproteobacteria</taxon>
        <taxon>Caulobacterales</taxon>
        <taxon>Caulobacteraceae</taxon>
        <taxon>Asticcacaulis</taxon>
    </lineage>
</organism>
<name>A0ABT5IIZ8_9CAUL</name>
<accession>A0ABT5IIZ8</accession>
<evidence type="ECO:0000313" key="1">
    <source>
        <dbReference type="EMBL" id="MDC7696151.1"/>
    </source>
</evidence>
<dbReference type="InterPro" id="IPR019285">
    <property type="entry name" value="DUF2336"/>
</dbReference>
<dbReference type="RefSeq" id="WP_272742792.1">
    <property type="nucleotide sequence ID" value="NZ_JAQQKW010000017.1"/>
</dbReference>
<evidence type="ECO:0000313" key="2">
    <source>
        <dbReference type="Proteomes" id="UP001216595"/>
    </source>
</evidence>